<proteinExistence type="predicted"/>
<accession>A0A6J7LFS3</accession>
<name>A0A6J7LFS3_9ZZZZ</name>
<dbReference type="AlphaFoldDB" id="A0A6J7LFS3"/>
<organism evidence="1">
    <name type="scientific">freshwater metagenome</name>
    <dbReference type="NCBI Taxonomy" id="449393"/>
    <lineage>
        <taxon>unclassified sequences</taxon>
        <taxon>metagenomes</taxon>
        <taxon>ecological metagenomes</taxon>
    </lineage>
</organism>
<reference evidence="1" key="1">
    <citation type="submission" date="2020-05" db="EMBL/GenBank/DDBJ databases">
        <authorList>
            <person name="Chiriac C."/>
            <person name="Salcher M."/>
            <person name="Ghai R."/>
            <person name="Kavagutti S V."/>
        </authorList>
    </citation>
    <scope>NUCLEOTIDE SEQUENCE</scope>
</reference>
<sequence length="49" mass="5655">MLNIDSIFNRIDLPIKPIAQDWESLRNAAKTASERAEIDAIFRRPPFVD</sequence>
<gene>
    <name evidence="1" type="ORF">UFOPK3772_02944</name>
</gene>
<dbReference type="EMBL" id="CAFBNE010000139">
    <property type="protein sequence ID" value="CAB4967350.1"/>
    <property type="molecule type" value="Genomic_DNA"/>
</dbReference>
<protein>
    <submittedName>
        <fullName evidence="1">Unannotated protein</fullName>
    </submittedName>
</protein>
<evidence type="ECO:0000313" key="1">
    <source>
        <dbReference type="EMBL" id="CAB4967350.1"/>
    </source>
</evidence>